<dbReference type="GO" id="GO:0003824">
    <property type="term" value="F:catalytic activity"/>
    <property type="evidence" value="ECO:0007669"/>
    <property type="project" value="InterPro"/>
</dbReference>
<proteinExistence type="predicted"/>
<evidence type="ECO:0000313" key="2">
    <source>
        <dbReference type="Proteomes" id="UP000523087"/>
    </source>
</evidence>
<dbReference type="Proteomes" id="UP000523087">
    <property type="component" value="Unassembled WGS sequence"/>
</dbReference>
<dbReference type="InterPro" id="IPR011257">
    <property type="entry name" value="DNA_glycosylase"/>
</dbReference>
<gene>
    <name evidence="1" type="ORF">HNR31_002224</name>
</gene>
<evidence type="ECO:0000313" key="1">
    <source>
        <dbReference type="EMBL" id="MBA2875436.1"/>
    </source>
</evidence>
<sequence>MAEEKLMKELLMGAGSCKEAEKMLVNIRGIGPWAANYVLMRCLRMPSSCTTPLNTFWAPRTNSSKEEILKSFSRWTNRKTHATFLFVEIPLLILGISPSHWTASLNKSKSFCKNFNVIFVI</sequence>
<dbReference type="AlphaFoldDB" id="A0A7W0BY88"/>
<organism evidence="1 2">
    <name type="scientific">Thermaerobacillus caldiproteolyticus</name>
    <dbReference type="NCBI Taxonomy" id="247480"/>
    <lineage>
        <taxon>Bacteria</taxon>
        <taxon>Bacillati</taxon>
        <taxon>Bacillota</taxon>
        <taxon>Bacilli</taxon>
        <taxon>Bacillales</taxon>
        <taxon>Anoxybacillaceae</taxon>
        <taxon>Thermaerobacillus</taxon>
    </lineage>
</organism>
<dbReference type="EMBL" id="JACDUT010000006">
    <property type="protein sequence ID" value="MBA2875436.1"/>
    <property type="molecule type" value="Genomic_DNA"/>
</dbReference>
<dbReference type="GO" id="GO:0006281">
    <property type="term" value="P:DNA repair"/>
    <property type="evidence" value="ECO:0007669"/>
    <property type="project" value="InterPro"/>
</dbReference>
<dbReference type="SUPFAM" id="SSF48150">
    <property type="entry name" value="DNA-glycosylase"/>
    <property type="match status" value="1"/>
</dbReference>
<accession>A0A7W0BY88</accession>
<comment type="caution">
    <text evidence="1">The sequence shown here is derived from an EMBL/GenBank/DDBJ whole genome shotgun (WGS) entry which is preliminary data.</text>
</comment>
<protein>
    <submittedName>
        <fullName evidence="1">Uncharacterized protein</fullName>
    </submittedName>
</protein>
<keyword evidence="2" id="KW-1185">Reference proteome</keyword>
<reference evidence="1 2" key="1">
    <citation type="submission" date="2020-07" db="EMBL/GenBank/DDBJ databases">
        <title>Genomic Encyclopedia of Type Strains, Phase IV (KMG-IV): sequencing the most valuable type-strain genomes for metagenomic binning, comparative biology and taxonomic classification.</title>
        <authorList>
            <person name="Goeker M."/>
        </authorList>
    </citation>
    <scope>NUCLEOTIDE SEQUENCE [LARGE SCALE GENOMIC DNA]</scope>
    <source>
        <strain evidence="1 2">DSM 15730</strain>
    </source>
</reference>
<name>A0A7W0BY88_9BACL</name>
<dbReference type="Gene3D" id="1.10.340.30">
    <property type="entry name" value="Hypothetical protein, domain 2"/>
    <property type="match status" value="1"/>
</dbReference>